<evidence type="ECO:0000313" key="2">
    <source>
        <dbReference type="Proteomes" id="UP001629235"/>
    </source>
</evidence>
<gene>
    <name evidence="1" type="ORF">PQR01_37780</name>
</gene>
<evidence type="ECO:0000313" key="1">
    <source>
        <dbReference type="EMBL" id="MFM0108984.1"/>
    </source>
</evidence>
<sequence length="116" mass="12360">MRPRWSTTGPVLAGAAAALGASACCAGPLLLVVLGLGGAWGSHLTALRPFQPLFVAISIAFFAVAFRRLHARSEKCTVGEACAAPSARHRQRFIFWVVMPAALALMSFPLYAPLFY</sequence>
<accession>A0ACC7NPN4</accession>
<comment type="caution">
    <text evidence="1">The sequence shown here is derived from an EMBL/GenBank/DDBJ whole genome shotgun (WGS) entry which is preliminary data.</text>
</comment>
<dbReference type="EMBL" id="JAQQDW010000155">
    <property type="protein sequence ID" value="MFM0108984.1"/>
    <property type="molecule type" value="Genomic_DNA"/>
</dbReference>
<organism evidence="1 2">
    <name type="scientific">Paraburkholderia rhynchosiae</name>
    <dbReference type="NCBI Taxonomy" id="487049"/>
    <lineage>
        <taxon>Bacteria</taxon>
        <taxon>Pseudomonadati</taxon>
        <taxon>Pseudomonadota</taxon>
        <taxon>Betaproteobacteria</taxon>
        <taxon>Burkholderiales</taxon>
        <taxon>Burkholderiaceae</taxon>
        <taxon>Paraburkholderia</taxon>
    </lineage>
</organism>
<dbReference type="Proteomes" id="UP001629235">
    <property type="component" value="Unassembled WGS sequence"/>
</dbReference>
<reference evidence="1 2" key="1">
    <citation type="journal article" date="2024" name="Chem. Sci.">
        <title>Discovery of megapolipeptins by genome mining of a Burkholderiales bacteria collection.</title>
        <authorList>
            <person name="Paulo B.S."/>
            <person name="Recchia M.J.J."/>
            <person name="Lee S."/>
            <person name="Fergusson C.H."/>
            <person name="Romanowski S.B."/>
            <person name="Hernandez A."/>
            <person name="Krull N."/>
            <person name="Liu D.Y."/>
            <person name="Cavanagh H."/>
            <person name="Bos A."/>
            <person name="Gray C.A."/>
            <person name="Murphy B.T."/>
            <person name="Linington R.G."/>
            <person name="Eustaquio A.S."/>
        </authorList>
    </citation>
    <scope>NUCLEOTIDE SEQUENCE [LARGE SCALE GENOMIC DNA]</scope>
    <source>
        <strain evidence="1 2">RL18-126-BIB-B</strain>
    </source>
</reference>
<name>A0ACC7NPN4_9BURK</name>
<proteinExistence type="predicted"/>
<protein>
    <submittedName>
        <fullName evidence="1">Mercuric transporter MerT family protein</fullName>
    </submittedName>
</protein>
<keyword evidence="2" id="KW-1185">Reference proteome</keyword>